<evidence type="ECO:0000313" key="15">
    <source>
        <dbReference type="EMBL" id="GET06288.1"/>
    </source>
</evidence>
<dbReference type="PROSITE" id="PS51749">
    <property type="entry name" value="HNH_CAS9"/>
    <property type="match status" value="1"/>
</dbReference>
<dbReference type="HAMAP" id="MF_01480">
    <property type="entry name" value="Cas9"/>
    <property type="match status" value="1"/>
</dbReference>
<evidence type="ECO:0000256" key="10">
    <source>
        <dbReference type="ARBA" id="ARBA00023125"/>
    </source>
</evidence>
<keyword evidence="6 13" id="KW-0378">Hydrolase</keyword>
<dbReference type="GO" id="GO:0046872">
    <property type="term" value="F:metal ion binding"/>
    <property type="evidence" value="ECO:0007669"/>
    <property type="project" value="UniProtKB-UniRule"/>
</dbReference>
<dbReference type="Proteomes" id="UP000494265">
    <property type="component" value="Unassembled WGS sequence"/>
</dbReference>
<evidence type="ECO:0000256" key="9">
    <source>
        <dbReference type="ARBA" id="ARBA00023118"/>
    </source>
</evidence>
<dbReference type="InterPro" id="IPR032240">
    <property type="entry name" value="Cas9_REC"/>
</dbReference>
<comment type="caution">
    <text evidence="13">Lacks conserved residue(s) required for the propagation of feature annotation.</text>
</comment>
<feature type="active site" description="Proton acceptor for HNH nuclease domain" evidence="13">
    <location>
        <position position="867"/>
    </location>
</feature>
<keyword evidence="4" id="KW-0479">Metal-binding</keyword>
<dbReference type="GO" id="GO:0004519">
    <property type="term" value="F:endonuclease activity"/>
    <property type="evidence" value="ECO:0007669"/>
    <property type="project" value="UniProtKB-UniRule"/>
</dbReference>
<comment type="cofactor">
    <cofactor evidence="1">
        <name>Mg(2+)</name>
        <dbReference type="ChEBI" id="CHEBI:18420"/>
    </cofactor>
</comment>
<dbReference type="RefSeq" id="WP_172584785.1">
    <property type="nucleotide sequence ID" value="NZ_BLAM01000133.1"/>
</dbReference>
<evidence type="ECO:0000256" key="6">
    <source>
        <dbReference type="ARBA" id="ARBA00022801"/>
    </source>
</evidence>
<name>A0A6F9XM84_9LACO</name>
<dbReference type="InterPro" id="IPR032239">
    <property type="entry name" value="Cas9-BH"/>
</dbReference>
<dbReference type="InterPro" id="IPR003615">
    <property type="entry name" value="HNH_nuc"/>
</dbReference>
<dbReference type="Pfam" id="PF16595">
    <property type="entry name" value="Cas9_PI"/>
    <property type="match status" value="1"/>
</dbReference>
<sequence length="1352" mass="157141">MSEKEYHLGLDIGTNSIGYAVMDCNYHLMRAKGKTLIGTSLFREGNTAAERRGYRTTRRRLKRRKRRLKLLEVFFDPYIFEVDENFLARLHEADISPKDENKRFWGSLLFPNEKDANFYRKYPTIYHLRKALMEEDRKFDVRAIFLAIHHIMKYRGNFLSPLSVDSFKQEGLELKEQLDRQLKRVAELYDELNTDVKINVSDVETIQDIIVDKNKSRRDKAGALKKVLTVSSDRKEINKLNASLAKELSNAILGMKAQFANLLLADDLEIDKNKKNFSLLDTNAEENVSGLLELVNEKQAELFDAIKTIHDQIILNEIVPDGKSISQSMVDKYEAHREQLQVLKALYEKMDAKQIKAIKKAYSLYIDGKDPKAKKVDKRAHQNRADFYKEVKKVLVELDDSRAEKLLGLIEMGQFLPKQRTAMNGVIPNQLHQVELDKIIEMQSKYYPWLAEKNPVESHQKRAPYKLDELLTFRVPYYVGPMVTSKKQQQTSNSNFAWMVRKQEGEITPWNFEEKVDTIASANDFIKRMTAKDTYLVGEDVLPANSLLYQRYKVLNELNNIKVNGRRLPVELKREAYVALFENGDSKTVSAKCFKNWLNVKLKNLNSLKLEGLSTGTKFDNNLSTYHDLKKIFGKAVDDAGRQKDFEQIIEWLTIFEDKKILRIKLKEIEWLTEENITQLTRLNYNGWGRLSRRLLTGICDSNGQRIMDWLWDTTNNFMQIQSQPDFQKAIVEYNSDKLEQGDIEQILGEAYTSPQNKKAIRKVIKVVQDVEKAMGAKPTSISIEFTRSDGRSELTNSRMTQLQKTLMSLSEEMTDQALLAEFKDFQASKKKLTNKYYLYFTQLGRDMYTGEPLNIDQLSLYSDGDHILPRSFIKDDSLDNRVLTKRAVNNEKSDTVPVCEYGAKMKDFWNDLYDNGLISKQKLANLLTDPDEIGPYKANGFIRRQLVETSQVIKLSAEILQTLYQDTKIIEVRQKYTHELREHFNFVKIRQLNDYHHAFDAYLTAFSGRYLYQRYPKLRGYFVYGDYNKFDAKKDRNYLKSYNFLYDLEEGKTDQIVDNVEHKVFMNRQDAINQLKKAYEYKYMLVSQETYTNSGAMFKETIYPVNPKQKLIQKKNDKPVDIYGGYSNNYDAYLSIVRLEDKKGIKFRVVGIPMRNKLELDNLAKEDHNRYMQRLNEIIDEQINSSGKKKTFRIILPKVHFKQLVEDDSGKFMLGSAAYPYNAKQLVLSVKSIESLANKDASDRELVAVYEEILNVVNDKFTLYDARQFRNKLTSSKDKFVELNTADKVTELLDILDGLHANPVVKKLKIISGSPFGFLQRPSGIVLTENAKLIYQSPTGIFERVVYLRDL</sequence>
<keyword evidence="11" id="KW-0464">Manganese</keyword>
<comment type="domain">
    <text evidence="13">Has 2 endonuclease domains. The discontinuous RuvC-like domain cleaves the target DNA noncomplementary to crRNA while the HNH nuclease domain cleaves the target DNA complementary to crRNA.</text>
</comment>
<feature type="active site" description="For RuvC-like nuclease domain" evidence="13">
    <location>
        <position position="11"/>
    </location>
</feature>
<dbReference type="Gene3D" id="3.30.420.10">
    <property type="entry name" value="Ribonuclease H-like superfamily/Ribonuclease H"/>
    <property type="match status" value="1"/>
</dbReference>
<dbReference type="GO" id="GO:0016787">
    <property type="term" value="F:hydrolase activity"/>
    <property type="evidence" value="ECO:0007669"/>
    <property type="project" value="UniProtKB-KW"/>
</dbReference>
<protein>
    <recommendedName>
        <fullName evidence="13">CRISPR-associated endonuclease Cas9</fullName>
        <ecNumber evidence="13">3.1.-.-</ecNumber>
    </recommendedName>
</protein>
<reference evidence="15" key="1">
    <citation type="submission" date="2019-10" db="EMBL/GenBank/DDBJ databases">
        <title>Lactobacillus agilis SY212 Whole Genome Sequencing Project.</title>
        <authorList>
            <person name="Suzuki S."/>
            <person name="Endo A."/>
            <person name="Maeno S."/>
            <person name="Shiwa Y."/>
            <person name="Matsutani M."/>
            <person name="Kajikawa A."/>
        </authorList>
    </citation>
    <scope>NUCLEOTIDE SEQUENCE</scope>
    <source>
        <strain evidence="15">SY212</strain>
    </source>
</reference>
<organism evidence="15">
    <name type="scientific">Ligilactobacillus agilis</name>
    <dbReference type="NCBI Taxonomy" id="1601"/>
    <lineage>
        <taxon>Bacteria</taxon>
        <taxon>Bacillati</taxon>
        <taxon>Bacillota</taxon>
        <taxon>Bacilli</taxon>
        <taxon>Lactobacillales</taxon>
        <taxon>Lactobacillaceae</taxon>
        <taxon>Ligilactobacillus</taxon>
    </lineage>
</organism>
<evidence type="ECO:0000256" key="7">
    <source>
        <dbReference type="ARBA" id="ARBA00022842"/>
    </source>
</evidence>
<evidence type="ECO:0000259" key="14">
    <source>
        <dbReference type="PROSITE" id="PS51749"/>
    </source>
</evidence>
<evidence type="ECO:0000256" key="12">
    <source>
        <dbReference type="ARBA" id="ARBA00046380"/>
    </source>
</evidence>
<evidence type="ECO:0000256" key="8">
    <source>
        <dbReference type="ARBA" id="ARBA00022884"/>
    </source>
</evidence>
<comment type="similarity">
    <text evidence="13">Belongs to the CRISPR-associated Cas9 family.</text>
</comment>
<dbReference type="InterPro" id="IPR055228">
    <property type="entry name" value="Cas9_RuvC"/>
</dbReference>
<comment type="similarity">
    <text evidence="2">Belongs to the CRISPR-associated protein Cas9 family. Subtype II-A subfamily.</text>
</comment>
<dbReference type="GO" id="GO:0003677">
    <property type="term" value="F:DNA binding"/>
    <property type="evidence" value="ECO:0007669"/>
    <property type="project" value="UniProtKB-UniRule"/>
</dbReference>
<comment type="caution">
    <text evidence="15">The sequence shown here is derived from an EMBL/GenBank/DDBJ whole genome shotgun (WGS) entry which is preliminary data.</text>
</comment>
<evidence type="ECO:0000256" key="2">
    <source>
        <dbReference type="ARBA" id="ARBA00005244"/>
    </source>
</evidence>
<keyword evidence="7" id="KW-0460">Magnesium</keyword>
<dbReference type="InterPro" id="IPR033114">
    <property type="entry name" value="HNH_CAS9"/>
</dbReference>
<evidence type="ECO:0000256" key="13">
    <source>
        <dbReference type="HAMAP-Rule" id="MF_01480"/>
    </source>
</evidence>
<dbReference type="EC" id="3.1.-.-" evidence="13"/>
<dbReference type="InterPro" id="IPR036397">
    <property type="entry name" value="RNaseH_sf"/>
</dbReference>
<dbReference type="Pfam" id="PF22702">
    <property type="entry name" value="Cas9_RuvC"/>
    <property type="match status" value="1"/>
</dbReference>
<dbReference type="GO" id="GO:0051607">
    <property type="term" value="P:defense response to virus"/>
    <property type="evidence" value="ECO:0007669"/>
    <property type="project" value="UniProtKB-UniRule"/>
</dbReference>
<evidence type="ECO:0000256" key="5">
    <source>
        <dbReference type="ARBA" id="ARBA00022759"/>
    </source>
</evidence>
<evidence type="ECO:0000256" key="4">
    <source>
        <dbReference type="ARBA" id="ARBA00022723"/>
    </source>
</evidence>
<dbReference type="NCBIfam" id="TIGR01865">
    <property type="entry name" value="cas_Csn1"/>
    <property type="match status" value="1"/>
</dbReference>
<proteinExistence type="inferred from homology"/>
<dbReference type="GO" id="GO:0043571">
    <property type="term" value="P:maintenance of CRISPR repeat elements"/>
    <property type="evidence" value="ECO:0007669"/>
    <property type="project" value="UniProtKB-UniRule"/>
</dbReference>
<dbReference type="Pfam" id="PF13395">
    <property type="entry name" value="HNH_4"/>
    <property type="match status" value="1"/>
</dbReference>
<comment type="function">
    <text evidence="13">CRISPR (clustered regularly interspaced short palindromic repeat) is an adaptive immune system that provides protection against mobile genetic elements (viruses, transposable elements and conjugative plasmids). CRISPR clusters contain spacers, sequences complementary to antecedent mobile elements, and target invading nucleic acids. CRISPR clusters are transcribed and processed into CRISPR RNA (crRNA). In type II CRISPR systems correct processing of pre-crRNA requires a trans-encoded small RNA (tracrRNA), endogenous ribonuclease 3 (rnc) and this protein. The tracrRNA serves as a guide for ribonuclease 3-aided processing of pre-crRNA. Subsequently Cas9/crRNA/tracrRNA endonucleolytically cleaves linear or circular dsDNA target complementary to the spacer; Cas9 is inactive in the absence of the 2 guide RNAs (gRNA). Cas9 recognizes the protospacer adjacent motif (PAM) in the CRISPR repeat sequences to help distinguish self versus nonself, as targets within the bacterial CRISPR locus do not have PAMs. PAM recognition is also required for catalytic activity.</text>
</comment>
<dbReference type="Pfam" id="PF16592">
    <property type="entry name" value="Cas9_REC"/>
    <property type="match status" value="1"/>
</dbReference>
<dbReference type="EMBL" id="BLAM01000133">
    <property type="protein sequence ID" value="GET06288.1"/>
    <property type="molecule type" value="Genomic_DNA"/>
</dbReference>
<dbReference type="InterPro" id="IPR032237">
    <property type="entry name" value="Cas9_PI"/>
</dbReference>
<feature type="domain" description="HNH Cas9-type" evidence="14">
    <location>
        <begin position="796"/>
        <end position="947"/>
    </location>
</feature>
<accession>A0A6F9XM84</accession>
<comment type="subunit">
    <text evidence="12 13">Monomer. Binds crRNA and tracrRNA.</text>
</comment>
<gene>
    <name evidence="13" type="primary">cas9</name>
    <name evidence="15" type="ORF">SY212_13180</name>
</gene>
<dbReference type="GO" id="GO:0003723">
    <property type="term" value="F:RNA binding"/>
    <property type="evidence" value="ECO:0007669"/>
    <property type="project" value="UniProtKB-UniRule"/>
</dbReference>
<keyword evidence="10 13" id="KW-0238">DNA-binding</keyword>
<evidence type="ECO:0000256" key="11">
    <source>
        <dbReference type="ARBA" id="ARBA00023211"/>
    </source>
</evidence>
<keyword evidence="8 13" id="KW-0694">RNA-binding</keyword>
<keyword evidence="5 13" id="KW-0255">Endonuclease</keyword>
<keyword evidence="9 13" id="KW-0051">Antiviral defense</keyword>
<dbReference type="InterPro" id="IPR028629">
    <property type="entry name" value="Cas9"/>
</dbReference>
<keyword evidence="3 13" id="KW-0540">Nuclease</keyword>
<evidence type="ECO:0000256" key="3">
    <source>
        <dbReference type="ARBA" id="ARBA00022722"/>
    </source>
</evidence>
<evidence type="ECO:0000256" key="1">
    <source>
        <dbReference type="ARBA" id="ARBA00001946"/>
    </source>
</evidence>
<dbReference type="Pfam" id="PF16593">
    <property type="entry name" value="Cas9-BH"/>
    <property type="match status" value="1"/>
</dbReference>